<organism evidence="1 2">
    <name type="scientific">Paenibacillus beijingensis</name>
    <dbReference type="NCBI Taxonomy" id="1126833"/>
    <lineage>
        <taxon>Bacteria</taxon>
        <taxon>Bacillati</taxon>
        <taxon>Bacillota</taxon>
        <taxon>Bacilli</taxon>
        <taxon>Bacillales</taxon>
        <taxon>Paenibacillaceae</taxon>
        <taxon>Paenibacillus</taxon>
    </lineage>
</organism>
<gene>
    <name evidence="1" type="ORF">VN24_00100</name>
</gene>
<dbReference type="STRING" id="1126833.VN24_00100"/>
<keyword evidence="2" id="KW-1185">Reference proteome</keyword>
<evidence type="ECO:0000313" key="2">
    <source>
        <dbReference type="Proteomes" id="UP000032633"/>
    </source>
</evidence>
<dbReference type="Gene3D" id="2.60.120.10">
    <property type="entry name" value="Jelly Rolls"/>
    <property type="match status" value="1"/>
</dbReference>
<protein>
    <recommendedName>
        <fullName evidence="3">JmjC domain-containing protein</fullName>
    </recommendedName>
</protein>
<dbReference type="Proteomes" id="UP000032633">
    <property type="component" value="Chromosome"/>
</dbReference>
<reference evidence="2" key="2">
    <citation type="submission" date="2015-03" db="EMBL/GenBank/DDBJ databases">
        <title>Genome sequence of Paenibacillus beijingensis strain DSM 24997T.</title>
        <authorList>
            <person name="Kwak Y."/>
            <person name="Shin J.-H."/>
        </authorList>
    </citation>
    <scope>NUCLEOTIDE SEQUENCE [LARGE SCALE GENOMIC DNA]</scope>
    <source>
        <strain evidence="2">DSM 24997</strain>
    </source>
</reference>
<accession>A0A0D5NDL5</accession>
<sequence>MIAINDFMELVRQTNALTNKENEEDLCQLVKNYANLEQVMDWLNGLVECNNEEQTLKLASLMELHPLGFEKYVIWNDNFDGPRMRLHYWPENKWPFESIHDHRFNFCSTILCGSYTHETYNVKQGNGNHVELELTGSTLMKKGDVYYFPAGMFHRVLPSDEMTLSLIIRSEAILPYSRVVDPSTKILRNAFGAKNKFIERISNLTQQLSKTKSGLISGGGN</sequence>
<dbReference type="KEGG" id="pbj:VN24_00100"/>
<dbReference type="SUPFAM" id="SSF51182">
    <property type="entry name" value="RmlC-like cupins"/>
    <property type="match status" value="1"/>
</dbReference>
<reference evidence="1 2" key="1">
    <citation type="journal article" date="2015" name="J. Biotechnol.">
        <title>Complete genome sequence of Paenibacillus beijingensis 7188(T) (=DSM 24997(T)), a novel rhizobacterium from jujube garden soil.</title>
        <authorList>
            <person name="Kwak Y."/>
            <person name="Shin J.H."/>
        </authorList>
    </citation>
    <scope>NUCLEOTIDE SEQUENCE [LARGE SCALE GENOMIC DNA]</scope>
    <source>
        <strain evidence="1 2">DSM 24997</strain>
    </source>
</reference>
<name>A0A0D5NDL5_9BACL</name>
<dbReference type="HOGENOM" id="CLU_1249597_0_0_9"/>
<evidence type="ECO:0000313" key="1">
    <source>
        <dbReference type="EMBL" id="AJY73321.1"/>
    </source>
</evidence>
<dbReference type="EMBL" id="CP011058">
    <property type="protein sequence ID" value="AJY73321.1"/>
    <property type="molecule type" value="Genomic_DNA"/>
</dbReference>
<dbReference type="RefSeq" id="WP_045668756.1">
    <property type="nucleotide sequence ID" value="NZ_CP011058.1"/>
</dbReference>
<dbReference type="PATRIC" id="fig|1126833.4.peg.25"/>
<dbReference type="AlphaFoldDB" id="A0A0D5NDL5"/>
<evidence type="ECO:0008006" key="3">
    <source>
        <dbReference type="Google" id="ProtNLM"/>
    </source>
</evidence>
<proteinExistence type="predicted"/>
<dbReference type="OrthoDB" id="2596042at2"/>
<dbReference type="InterPro" id="IPR014710">
    <property type="entry name" value="RmlC-like_jellyroll"/>
</dbReference>
<dbReference type="InterPro" id="IPR011051">
    <property type="entry name" value="RmlC_Cupin_sf"/>
</dbReference>